<name>A0A9D4ISX3_DREPO</name>
<organism evidence="1 2">
    <name type="scientific">Dreissena polymorpha</name>
    <name type="common">Zebra mussel</name>
    <name type="synonym">Mytilus polymorpha</name>
    <dbReference type="NCBI Taxonomy" id="45954"/>
    <lineage>
        <taxon>Eukaryota</taxon>
        <taxon>Metazoa</taxon>
        <taxon>Spiralia</taxon>
        <taxon>Lophotrochozoa</taxon>
        <taxon>Mollusca</taxon>
        <taxon>Bivalvia</taxon>
        <taxon>Autobranchia</taxon>
        <taxon>Heteroconchia</taxon>
        <taxon>Euheterodonta</taxon>
        <taxon>Imparidentia</taxon>
        <taxon>Neoheterodontei</taxon>
        <taxon>Myida</taxon>
        <taxon>Dreissenoidea</taxon>
        <taxon>Dreissenidae</taxon>
        <taxon>Dreissena</taxon>
    </lineage>
</organism>
<accession>A0A9D4ISX3</accession>
<sequence length="99" mass="10867">MCLQSLGRGTDNITRFTSGTCMFGKSLFCSKFFETCSAPIDVSIINVSSTVSKKKIHVWNKQEHHITGALGYRFSFEQGLFVKHACPSYGLSVVVAAIV</sequence>
<keyword evidence="2" id="KW-1185">Reference proteome</keyword>
<evidence type="ECO:0000313" key="1">
    <source>
        <dbReference type="EMBL" id="KAH3783727.1"/>
    </source>
</evidence>
<reference evidence="1" key="1">
    <citation type="journal article" date="2019" name="bioRxiv">
        <title>The Genome of the Zebra Mussel, Dreissena polymorpha: A Resource for Invasive Species Research.</title>
        <authorList>
            <person name="McCartney M.A."/>
            <person name="Auch B."/>
            <person name="Kono T."/>
            <person name="Mallez S."/>
            <person name="Zhang Y."/>
            <person name="Obille A."/>
            <person name="Becker A."/>
            <person name="Abrahante J.E."/>
            <person name="Garbe J."/>
            <person name="Badalamenti J.P."/>
            <person name="Herman A."/>
            <person name="Mangelson H."/>
            <person name="Liachko I."/>
            <person name="Sullivan S."/>
            <person name="Sone E.D."/>
            <person name="Koren S."/>
            <person name="Silverstein K.A.T."/>
            <person name="Beckman K.B."/>
            <person name="Gohl D.M."/>
        </authorList>
    </citation>
    <scope>NUCLEOTIDE SEQUENCE</scope>
    <source>
        <strain evidence="1">Duluth1</strain>
        <tissue evidence="1">Whole animal</tissue>
    </source>
</reference>
<dbReference type="Proteomes" id="UP000828390">
    <property type="component" value="Unassembled WGS sequence"/>
</dbReference>
<comment type="caution">
    <text evidence="1">The sequence shown here is derived from an EMBL/GenBank/DDBJ whole genome shotgun (WGS) entry which is preliminary data.</text>
</comment>
<gene>
    <name evidence="1" type="ORF">DPMN_161670</name>
</gene>
<protein>
    <submittedName>
        <fullName evidence="1">Uncharacterized protein</fullName>
    </submittedName>
</protein>
<proteinExistence type="predicted"/>
<dbReference type="EMBL" id="JAIWYP010000008">
    <property type="protein sequence ID" value="KAH3783727.1"/>
    <property type="molecule type" value="Genomic_DNA"/>
</dbReference>
<dbReference type="AlphaFoldDB" id="A0A9D4ISX3"/>
<reference evidence="1" key="2">
    <citation type="submission" date="2020-11" db="EMBL/GenBank/DDBJ databases">
        <authorList>
            <person name="McCartney M.A."/>
            <person name="Auch B."/>
            <person name="Kono T."/>
            <person name="Mallez S."/>
            <person name="Becker A."/>
            <person name="Gohl D.M."/>
            <person name="Silverstein K.A.T."/>
            <person name="Koren S."/>
            <person name="Bechman K.B."/>
            <person name="Herman A."/>
            <person name="Abrahante J.E."/>
            <person name="Garbe J."/>
        </authorList>
    </citation>
    <scope>NUCLEOTIDE SEQUENCE</scope>
    <source>
        <strain evidence="1">Duluth1</strain>
        <tissue evidence="1">Whole animal</tissue>
    </source>
</reference>
<evidence type="ECO:0000313" key="2">
    <source>
        <dbReference type="Proteomes" id="UP000828390"/>
    </source>
</evidence>